<protein>
    <submittedName>
        <fullName evidence="12">Uncharacterized protein</fullName>
    </submittedName>
</protein>
<evidence type="ECO:0000256" key="5">
    <source>
        <dbReference type="ARBA" id="ARBA00023015"/>
    </source>
</evidence>
<dbReference type="FunFam" id="3.30.160.60:FF:000624">
    <property type="entry name" value="zinc finger protein 697"/>
    <property type="match status" value="1"/>
</dbReference>
<dbReference type="InterPro" id="IPR036236">
    <property type="entry name" value="Znf_C2H2_sf"/>
</dbReference>
<evidence type="ECO:0000259" key="11">
    <source>
        <dbReference type="PROSITE" id="PS50157"/>
    </source>
</evidence>
<comment type="caution">
    <text evidence="12">The sequence shown here is derived from an EMBL/GenBank/DDBJ whole genome shotgun (WGS) entry which is preliminary data.</text>
</comment>
<keyword evidence="2" id="KW-0677">Repeat</keyword>
<keyword evidence="1" id="KW-0479">Metal-binding</keyword>
<dbReference type="Pfam" id="PF00172">
    <property type="entry name" value="Zn_clus"/>
    <property type="match status" value="1"/>
</dbReference>
<reference evidence="12" key="1">
    <citation type="journal article" date="2021" name="Nat. Commun.">
        <title>Genetic determinants of endophytism in the Arabidopsis root mycobiome.</title>
        <authorList>
            <person name="Mesny F."/>
            <person name="Miyauchi S."/>
            <person name="Thiergart T."/>
            <person name="Pickel B."/>
            <person name="Atanasova L."/>
            <person name="Karlsson M."/>
            <person name="Huettel B."/>
            <person name="Barry K.W."/>
            <person name="Haridas S."/>
            <person name="Chen C."/>
            <person name="Bauer D."/>
            <person name="Andreopoulos W."/>
            <person name="Pangilinan J."/>
            <person name="LaButti K."/>
            <person name="Riley R."/>
            <person name="Lipzen A."/>
            <person name="Clum A."/>
            <person name="Drula E."/>
            <person name="Henrissat B."/>
            <person name="Kohler A."/>
            <person name="Grigoriev I.V."/>
            <person name="Martin F.M."/>
            <person name="Hacquard S."/>
        </authorList>
    </citation>
    <scope>NUCLEOTIDE SEQUENCE</scope>
    <source>
        <strain evidence="12">MPI-CAGE-AT-0147</strain>
    </source>
</reference>
<feature type="compositionally biased region" description="Polar residues" evidence="9">
    <location>
        <begin position="11"/>
        <end position="24"/>
    </location>
</feature>
<dbReference type="InterPro" id="IPR013087">
    <property type="entry name" value="Znf_C2H2_type"/>
</dbReference>
<evidence type="ECO:0000256" key="1">
    <source>
        <dbReference type="ARBA" id="ARBA00022723"/>
    </source>
</evidence>
<dbReference type="Gene3D" id="3.30.160.60">
    <property type="entry name" value="Classic Zinc Finger"/>
    <property type="match status" value="2"/>
</dbReference>
<evidence type="ECO:0000256" key="6">
    <source>
        <dbReference type="ARBA" id="ARBA00023163"/>
    </source>
</evidence>
<evidence type="ECO:0000256" key="3">
    <source>
        <dbReference type="ARBA" id="ARBA00022771"/>
    </source>
</evidence>
<name>A0A9P9D095_9HYPO</name>
<dbReference type="Pfam" id="PF04082">
    <property type="entry name" value="Fungal_trans"/>
    <property type="match status" value="1"/>
</dbReference>
<keyword evidence="13" id="KW-1185">Reference proteome</keyword>
<proteinExistence type="predicted"/>
<dbReference type="Pfam" id="PF00096">
    <property type="entry name" value="zf-C2H2"/>
    <property type="match status" value="2"/>
</dbReference>
<dbReference type="GO" id="GO:0008270">
    <property type="term" value="F:zinc ion binding"/>
    <property type="evidence" value="ECO:0007669"/>
    <property type="project" value="UniProtKB-KW"/>
</dbReference>
<evidence type="ECO:0000256" key="9">
    <source>
        <dbReference type="SAM" id="MobiDB-lite"/>
    </source>
</evidence>
<dbReference type="PROSITE" id="PS50157">
    <property type="entry name" value="ZINC_FINGER_C2H2_2"/>
    <property type="match status" value="2"/>
</dbReference>
<dbReference type="PANTHER" id="PTHR47660:SF2">
    <property type="entry name" value="TRANSCRIPTION FACTOR WITH C2H2 AND ZN(2)-CYS(6) DNA BINDING DOMAIN (EUROFUNG)"/>
    <property type="match status" value="1"/>
</dbReference>
<evidence type="ECO:0000313" key="12">
    <source>
        <dbReference type="EMBL" id="KAH7110259.1"/>
    </source>
</evidence>
<keyword evidence="5" id="KW-0805">Transcription regulation</keyword>
<dbReference type="SMART" id="SM00355">
    <property type="entry name" value="ZnF_C2H2"/>
    <property type="match status" value="2"/>
</dbReference>
<evidence type="ECO:0000259" key="10">
    <source>
        <dbReference type="PROSITE" id="PS50048"/>
    </source>
</evidence>
<accession>A0A9P9D095</accession>
<feature type="domain" description="Zn(2)-C6 fungal-type" evidence="10">
    <location>
        <begin position="97"/>
        <end position="126"/>
    </location>
</feature>
<keyword evidence="6" id="KW-0804">Transcription</keyword>
<sequence>MSSTPQRHRASQASAVSRRQEQPNEQTNYFECSQCHQSYNRPEHLVRHIRKHTKARPYTCATCDKSFGRQDLLKRHELVHLGGHPSSSRTGIRVTHACKLCASKKSKCSESKPCLRCVAKGIVCEYEDDNSGQDLGTTNEPGTTLPAAAAAGQITEDTESSDEPNDPFLLTFNPFPAASHSDAAQPSPTTVTIMPSTYGEGLQGSAGLLPQDDGALSFSLDWGMGTVDFSALEQMEFDPMDMDIHYTTPTPDGTPDSPPGTIASSAGSDGTARPGPDVYKTLSDVRSWEPKNSDSDQAESRNLAIGHELKFQESSSVRPSHQRALLKQTLAGAPRGRILHMILRVTSPANMAHIMNGFPSAETLTNLINRYILKPRNTYVDDVLHIPTLQLDKQEPELLGAMIAMGSLRTEYPEAHKFGHALQEVVRLSSFQRWEENNGNFRDIGLGQAFLIQSYMGYFSGIGRKCVLAEACSKCLSVLICNGAHMLGPISTQDDDLFLDDPERELTEGTWRSWAQCQSRRRLIYAAYIMDTQVSLAHGKRGLYSFLDIETPFPAAQRLWAAQTFAEWKEQVLALRQLARPQHNPSLRDLMLDRSLMLQQDNAVIDPTFTGLATVGGLWILAQEFHQLDTHGCATSTWSPIILNARRAELLSLLQTRTTSEGRDEPLEVGTLREIVLMHIYVCPETLQLSTRRLLDGNDSWSSPTQYARRWLDSTGCAKALWHAGRVLQAAAKFPPGLLCDVFAFSLFHTAVVLWCYGLLVRSRPRSPGQLTLPGDTEMSAVVIESGKTAEYETLLPPTRLVIPGNRDKPIILSDPVSTVDTVGKILKSNPGCDVMPAGSAKLYNLLGDLGRAAGRYLES</sequence>
<keyword evidence="7" id="KW-0539">Nucleus</keyword>
<dbReference type="PROSITE" id="PS50048">
    <property type="entry name" value="ZN2_CY6_FUNGAL_2"/>
    <property type="match status" value="1"/>
</dbReference>
<feature type="domain" description="C2H2-type" evidence="11">
    <location>
        <begin position="58"/>
        <end position="85"/>
    </location>
</feature>
<dbReference type="PANTHER" id="PTHR47660">
    <property type="entry name" value="TRANSCRIPTION FACTOR WITH C2H2 AND ZN(2)-CYS(6) DNA BINDING DOMAIN (EUROFUNG)-RELATED-RELATED"/>
    <property type="match status" value="1"/>
</dbReference>
<feature type="domain" description="C2H2-type" evidence="11">
    <location>
        <begin position="30"/>
        <end position="57"/>
    </location>
</feature>
<dbReference type="Gene3D" id="4.10.240.10">
    <property type="entry name" value="Zn(2)-C6 fungal-type DNA-binding domain"/>
    <property type="match status" value="1"/>
</dbReference>
<dbReference type="InterPro" id="IPR007219">
    <property type="entry name" value="XnlR_reg_dom"/>
</dbReference>
<dbReference type="CDD" id="cd12148">
    <property type="entry name" value="fungal_TF_MHR"/>
    <property type="match status" value="1"/>
</dbReference>
<evidence type="ECO:0000256" key="4">
    <source>
        <dbReference type="ARBA" id="ARBA00022833"/>
    </source>
</evidence>
<dbReference type="AlphaFoldDB" id="A0A9P9D095"/>
<keyword evidence="3 8" id="KW-0863">Zinc-finger</keyword>
<evidence type="ECO:0000313" key="13">
    <source>
        <dbReference type="Proteomes" id="UP000738349"/>
    </source>
</evidence>
<dbReference type="SUPFAM" id="SSF57701">
    <property type="entry name" value="Zn2/Cys6 DNA-binding domain"/>
    <property type="match status" value="1"/>
</dbReference>
<dbReference type="EMBL" id="JAGMUV010000046">
    <property type="protein sequence ID" value="KAH7110259.1"/>
    <property type="molecule type" value="Genomic_DNA"/>
</dbReference>
<evidence type="ECO:0000256" key="2">
    <source>
        <dbReference type="ARBA" id="ARBA00022737"/>
    </source>
</evidence>
<dbReference type="GO" id="GO:0000981">
    <property type="term" value="F:DNA-binding transcription factor activity, RNA polymerase II-specific"/>
    <property type="evidence" value="ECO:0007669"/>
    <property type="project" value="InterPro"/>
</dbReference>
<feature type="region of interest" description="Disordered" evidence="9">
    <location>
        <begin position="242"/>
        <end position="277"/>
    </location>
</feature>
<gene>
    <name evidence="12" type="ORF">EDB81DRAFT_373550</name>
</gene>
<dbReference type="InterPro" id="IPR036864">
    <property type="entry name" value="Zn2-C6_fun-type_DNA-bd_sf"/>
</dbReference>
<dbReference type="PROSITE" id="PS00028">
    <property type="entry name" value="ZINC_FINGER_C2H2_1"/>
    <property type="match status" value="2"/>
</dbReference>
<dbReference type="GO" id="GO:0006351">
    <property type="term" value="P:DNA-templated transcription"/>
    <property type="evidence" value="ECO:0007669"/>
    <property type="project" value="InterPro"/>
</dbReference>
<feature type="region of interest" description="Disordered" evidence="9">
    <location>
        <begin position="1"/>
        <end position="24"/>
    </location>
</feature>
<dbReference type="SMART" id="SM00066">
    <property type="entry name" value="GAL4"/>
    <property type="match status" value="1"/>
</dbReference>
<keyword evidence="4" id="KW-0862">Zinc</keyword>
<dbReference type="Proteomes" id="UP000738349">
    <property type="component" value="Unassembled WGS sequence"/>
</dbReference>
<feature type="compositionally biased region" description="Low complexity" evidence="9">
    <location>
        <begin position="247"/>
        <end position="261"/>
    </location>
</feature>
<dbReference type="PROSITE" id="PS00463">
    <property type="entry name" value="ZN2_CY6_FUNGAL_1"/>
    <property type="match status" value="1"/>
</dbReference>
<dbReference type="InterPro" id="IPR001138">
    <property type="entry name" value="Zn2Cys6_DnaBD"/>
</dbReference>
<dbReference type="OrthoDB" id="40579at2759"/>
<dbReference type="GO" id="GO:0003677">
    <property type="term" value="F:DNA binding"/>
    <property type="evidence" value="ECO:0007669"/>
    <property type="project" value="InterPro"/>
</dbReference>
<feature type="compositionally biased region" description="Basic residues" evidence="9">
    <location>
        <begin position="1"/>
        <end position="10"/>
    </location>
</feature>
<evidence type="ECO:0000256" key="7">
    <source>
        <dbReference type="ARBA" id="ARBA00023242"/>
    </source>
</evidence>
<organism evidence="12 13">
    <name type="scientific">Dactylonectria macrodidyma</name>
    <dbReference type="NCBI Taxonomy" id="307937"/>
    <lineage>
        <taxon>Eukaryota</taxon>
        <taxon>Fungi</taxon>
        <taxon>Dikarya</taxon>
        <taxon>Ascomycota</taxon>
        <taxon>Pezizomycotina</taxon>
        <taxon>Sordariomycetes</taxon>
        <taxon>Hypocreomycetidae</taxon>
        <taxon>Hypocreales</taxon>
        <taxon>Nectriaceae</taxon>
        <taxon>Dactylonectria</taxon>
    </lineage>
</organism>
<dbReference type="SUPFAM" id="SSF57667">
    <property type="entry name" value="beta-beta-alpha zinc fingers"/>
    <property type="match status" value="1"/>
</dbReference>
<evidence type="ECO:0000256" key="8">
    <source>
        <dbReference type="PROSITE-ProRule" id="PRU00042"/>
    </source>
</evidence>